<feature type="non-terminal residue" evidence="2">
    <location>
        <position position="286"/>
    </location>
</feature>
<reference evidence="2 3" key="1">
    <citation type="journal article" date="2018" name="Nat. Ecol. Evol.">
        <title>Shark genomes provide insights into elasmobranch evolution and the origin of vertebrates.</title>
        <authorList>
            <person name="Hara Y"/>
            <person name="Yamaguchi K"/>
            <person name="Onimaru K"/>
            <person name="Kadota M"/>
            <person name="Koyanagi M"/>
            <person name="Keeley SD"/>
            <person name="Tatsumi K"/>
            <person name="Tanaka K"/>
            <person name="Motone F"/>
            <person name="Kageyama Y"/>
            <person name="Nozu R"/>
            <person name="Adachi N"/>
            <person name="Nishimura O"/>
            <person name="Nakagawa R"/>
            <person name="Tanegashima C"/>
            <person name="Kiyatake I"/>
            <person name="Matsumoto R"/>
            <person name="Murakumo K"/>
            <person name="Nishida K"/>
            <person name="Terakita A"/>
            <person name="Kuratani S"/>
            <person name="Sato K"/>
            <person name="Hyodo S Kuraku.S."/>
        </authorList>
    </citation>
    <scope>NUCLEOTIDE SEQUENCE [LARGE SCALE GENOMIC DNA]</scope>
</reference>
<keyword evidence="3" id="KW-1185">Reference proteome</keyword>
<dbReference type="STRING" id="137246.A0A401RPB1"/>
<dbReference type="OrthoDB" id="8939548at2759"/>
<dbReference type="EMBL" id="BEZZ01003558">
    <property type="protein sequence ID" value="GCC20005.1"/>
    <property type="molecule type" value="Genomic_DNA"/>
</dbReference>
<sequence>MIKWHRVAISVQKKKITMIFDCKKTVTKLLPRSNKPIIDTKGIVVFGTRILDEEVFEGDIQQLLISSDPRAAYDYCQHYSPDCGTPLPDYPQSQEPSAKEYKGKTNGRKQAKPKAEVAQRKAPLPKPASVKLATAATRNSAIKFSVAATTKAGTTKVGTTKAGITRIPQKSQLNGFQQDPTDPALYEEEISVETIPAGQDYGEVAVTEELPQIVEADVTKLEQAATTVHPVTGDVVYKEYFTGEDLGPGDPGYDYDYVYKDYYEDPLPTEIGPGLPVESEVYTEGV</sequence>
<gene>
    <name evidence="2" type="ORF">chiPu_0021234</name>
</gene>
<accession>A0A401RPB1</accession>
<feature type="region of interest" description="Disordered" evidence="1">
    <location>
        <begin position="84"/>
        <end position="129"/>
    </location>
</feature>
<evidence type="ECO:0008006" key="4">
    <source>
        <dbReference type="Google" id="ProtNLM"/>
    </source>
</evidence>
<comment type="caution">
    <text evidence="2">The sequence shown here is derived from an EMBL/GenBank/DDBJ whole genome shotgun (WGS) entry which is preliminary data.</text>
</comment>
<dbReference type="SUPFAM" id="SSF49899">
    <property type="entry name" value="Concanavalin A-like lectins/glucanases"/>
    <property type="match status" value="1"/>
</dbReference>
<dbReference type="AlphaFoldDB" id="A0A401RPB1"/>
<organism evidence="2 3">
    <name type="scientific">Chiloscyllium punctatum</name>
    <name type="common">Brownbanded bambooshark</name>
    <name type="synonym">Hemiscyllium punctatum</name>
    <dbReference type="NCBI Taxonomy" id="137246"/>
    <lineage>
        <taxon>Eukaryota</taxon>
        <taxon>Metazoa</taxon>
        <taxon>Chordata</taxon>
        <taxon>Craniata</taxon>
        <taxon>Vertebrata</taxon>
        <taxon>Chondrichthyes</taxon>
        <taxon>Elasmobranchii</taxon>
        <taxon>Galeomorphii</taxon>
        <taxon>Galeoidea</taxon>
        <taxon>Orectolobiformes</taxon>
        <taxon>Hemiscylliidae</taxon>
        <taxon>Chiloscyllium</taxon>
    </lineage>
</organism>
<dbReference type="Gene3D" id="2.60.120.200">
    <property type="match status" value="1"/>
</dbReference>
<evidence type="ECO:0000256" key="1">
    <source>
        <dbReference type="SAM" id="MobiDB-lite"/>
    </source>
</evidence>
<dbReference type="InterPro" id="IPR013320">
    <property type="entry name" value="ConA-like_dom_sf"/>
</dbReference>
<name>A0A401RPB1_CHIPU</name>
<evidence type="ECO:0000313" key="3">
    <source>
        <dbReference type="Proteomes" id="UP000287033"/>
    </source>
</evidence>
<evidence type="ECO:0000313" key="2">
    <source>
        <dbReference type="EMBL" id="GCC20005.1"/>
    </source>
</evidence>
<proteinExistence type="predicted"/>
<protein>
    <recommendedName>
        <fullName evidence="4">Laminin G domain-containing protein</fullName>
    </recommendedName>
</protein>
<dbReference type="Proteomes" id="UP000287033">
    <property type="component" value="Unassembled WGS sequence"/>
</dbReference>